<keyword evidence="4" id="KW-1185">Reference proteome</keyword>
<organism evidence="3 4">
    <name type="scientific">Antrihabitans stalagmiti</name>
    <dbReference type="NCBI Taxonomy" id="2799499"/>
    <lineage>
        <taxon>Bacteria</taxon>
        <taxon>Bacillati</taxon>
        <taxon>Actinomycetota</taxon>
        <taxon>Actinomycetes</taxon>
        <taxon>Mycobacteriales</taxon>
        <taxon>Nocardiaceae</taxon>
        <taxon>Antrihabitans</taxon>
    </lineage>
</organism>
<keyword evidence="1" id="KW-1133">Transmembrane helix</keyword>
<comment type="caution">
    <text evidence="3">The sequence shown here is derived from an EMBL/GenBank/DDBJ whole genome shotgun (WGS) entry which is preliminary data.</text>
</comment>
<feature type="transmembrane region" description="Helical" evidence="1">
    <location>
        <begin position="21"/>
        <end position="39"/>
    </location>
</feature>
<name>A0A934U628_9NOCA</name>
<dbReference type="InterPro" id="IPR036890">
    <property type="entry name" value="HATPase_C_sf"/>
</dbReference>
<feature type="transmembrane region" description="Helical" evidence="1">
    <location>
        <begin position="85"/>
        <end position="103"/>
    </location>
</feature>
<feature type="transmembrane region" description="Helical" evidence="1">
    <location>
        <begin position="115"/>
        <end position="132"/>
    </location>
</feature>
<reference evidence="3" key="1">
    <citation type="submission" date="2020-12" db="EMBL/GenBank/DDBJ databases">
        <title>Antrihabitans popcorni sp. nov. and Antrihabitans auranticaus sp. nov., isolated from a larva cave.</title>
        <authorList>
            <person name="Lee S.D."/>
            <person name="Kim I.S."/>
        </authorList>
    </citation>
    <scope>NUCLEOTIDE SEQUENCE</scope>
    <source>
        <strain evidence="3">YC3-6</strain>
    </source>
</reference>
<dbReference type="Proteomes" id="UP000655868">
    <property type="component" value="Unassembled WGS sequence"/>
</dbReference>
<keyword evidence="1" id="KW-0472">Membrane</keyword>
<accession>A0A934U628</accession>
<proteinExistence type="predicted"/>
<sequence>MTADTDATVSTYGAMRANERVTRSLAVTIGLGGVIYAAMDSPEIVHQARLLESWWTPAAVVLVVGFCLALAVAGIKAQLRTVRRIAATLAVNYLLSVAVFPLAGEFGGLDGQASWIGRIIAIGAVAAALVWTPKITLAYLVVTSIIASFVARYGAGDSALFDYVQHAVRGFCTAGLFAWVVVFAVRATTLLDTESSRAAREAAAIAAVAARTKERAKFAALIHDGVLSTLLDASRGRESAILAEQAGRTLQEMNEFRSEAVDRSEYDAAAAIGFLRAAAVQVNTRVIFTARKQAGFDDLKLPVQAAETIAAALSEALRNSLRHAAEPGRDVRREIVATVGAGGIRVAVIDDGAGFDPAAVPTDRLGVSLSILGRMRELPGGAAFVESSPGRGTTVTLVWGSDGIR</sequence>
<dbReference type="EMBL" id="JAEMNV010000007">
    <property type="protein sequence ID" value="MBJ8341493.1"/>
    <property type="molecule type" value="Genomic_DNA"/>
</dbReference>
<keyword evidence="3" id="KW-0067">ATP-binding</keyword>
<dbReference type="Gene3D" id="3.30.565.10">
    <property type="entry name" value="Histidine kinase-like ATPase, C-terminal domain"/>
    <property type="match status" value="1"/>
</dbReference>
<dbReference type="Pfam" id="PF02518">
    <property type="entry name" value="HATPase_c"/>
    <property type="match status" value="1"/>
</dbReference>
<keyword evidence="1" id="KW-0812">Transmembrane</keyword>
<dbReference type="AlphaFoldDB" id="A0A934U628"/>
<evidence type="ECO:0000256" key="1">
    <source>
        <dbReference type="SAM" id="Phobius"/>
    </source>
</evidence>
<keyword evidence="3" id="KW-0547">Nucleotide-binding</keyword>
<feature type="transmembrane region" description="Helical" evidence="1">
    <location>
        <begin position="167"/>
        <end position="187"/>
    </location>
</feature>
<evidence type="ECO:0000259" key="2">
    <source>
        <dbReference type="Pfam" id="PF02518"/>
    </source>
</evidence>
<dbReference type="InterPro" id="IPR003594">
    <property type="entry name" value="HATPase_dom"/>
</dbReference>
<dbReference type="RefSeq" id="WP_199706405.1">
    <property type="nucleotide sequence ID" value="NZ_JAEMNV010000007.1"/>
</dbReference>
<feature type="transmembrane region" description="Helical" evidence="1">
    <location>
        <begin position="137"/>
        <end position="155"/>
    </location>
</feature>
<gene>
    <name evidence="3" type="ORF">JGU71_21625</name>
</gene>
<evidence type="ECO:0000313" key="4">
    <source>
        <dbReference type="Proteomes" id="UP000655868"/>
    </source>
</evidence>
<feature type="transmembrane region" description="Helical" evidence="1">
    <location>
        <begin position="54"/>
        <end position="73"/>
    </location>
</feature>
<dbReference type="GO" id="GO:0005524">
    <property type="term" value="F:ATP binding"/>
    <property type="evidence" value="ECO:0007669"/>
    <property type="project" value="UniProtKB-KW"/>
</dbReference>
<protein>
    <submittedName>
        <fullName evidence="3">ATP-binding protein</fullName>
    </submittedName>
</protein>
<feature type="domain" description="Histidine kinase/HSP90-like ATPase" evidence="2">
    <location>
        <begin position="308"/>
        <end position="398"/>
    </location>
</feature>
<evidence type="ECO:0000313" key="3">
    <source>
        <dbReference type="EMBL" id="MBJ8341493.1"/>
    </source>
</evidence>
<dbReference type="SUPFAM" id="SSF55874">
    <property type="entry name" value="ATPase domain of HSP90 chaperone/DNA topoisomerase II/histidine kinase"/>
    <property type="match status" value="1"/>
</dbReference>